<organism evidence="2 3">
    <name type="scientific">Rhodotorula graminis (strain WP1)</name>
    <dbReference type="NCBI Taxonomy" id="578459"/>
    <lineage>
        <taxon>Eukaryota</taxon>
        <taxon>Fungi</taxon>
        <taxon>Dikarya</taxon>
        <taxon>Basidiomycota</taxon>
        <taxon>Pucciniomycotina</taxon>
        <taxon>Microbotryomycetes</taxon>
        <taxon>Sporidiobolales</taxon>
        <taxon>Sporidiobolaceae</taxon>
        <taxon>Rhodotorula</taxon>
    </lineage>
</organism>
<dbReference type="AlphaFoldDB" id="A0A194S6G3"/>
<feature type="region of interest" description="Disordered" evidence="1">
    <location>
        <begin position="241"/>
        <end position="345"/>
    </location>
</feature>
<evidence type="ECO:0000313" key="2">
    <source>
        <dbReference type="EMBL" id="KPV76134.1"/>
    </source>
</evidence>
<dbReference type="GeneID" id="28977128"/>
<feature type="compositionally biased region" description="Low complexity" evidence="1">
    <location>
        <begin position="317"/>
        <end position="331"/>
    </location>
</feature>
<evidence type="ECO:0000256" key="1">
    <source>
        <dbReference type="SAM" id="MobiDB-lite"/>
    </source>
</evidence>
<dbReference type="EMBL" id="KQ474077">
    <property type="protein sequence ID" value="KPV76134.1"/>
    <property type="molecule type" value="Genomic_DNA"/>
</dbReference>
<gene>
    <name evidence="2" type="ORF">RHOBADRAFT_53117</name>
</gene>
<proteinExistence type="predicted"/>
<name>A0A194S6G3_RHOGW</name>
<feature type="compositionally biased region" description="Low complexity" evidence="1">
    <location>
        <begin position="293"/>
        <end position="310"/>
    </location>
</feature>
<sequence>MGYEQRYPTFSVATTRVPGGPLERRAVLFLPNTTFPSADNFIERCRAASEQVYGVPTHQHHDAPGELSAWCALRNEGCKYRVVALALTERWLLTERLCTWTHSHPANKAEAVPGTIYGKRAHGSIDGLNSSSGVPNVAGSIRSQLKAASPSVGPHPLPSSTTTFDSLHAAYHAFHDALAPAYTRSVHFDRKEDESTFRLSCGESSGPSLGNGNGVDCTFFIDLVIDEQSRRWYAGPSSVWQHAHGPAERAPAQEEASPALSTLQDVSPPPKRPRLAVTTPARPASSTPDTLMPTASPTPAPSQTAASTVPDEPPAAAPSSALSESATAPSGSPVPPPARSPAAEPRPDVSAFLAALNPSLVSLAPALVAAGYDSVEALASLALAQPAILDLALTEVALRAALGRSVRLDAERHASLDEVKRLAVALRAAFALEEGGRA</sequence>
<protein>
    <submittedName>
        <fullName evidence="2">Uncharacterized protein</fullName>
    </submittedName>
</protein>
<accession>A0A194S6G3</accession>
<reference evidence="2 3" key="1">
    <citation type="journal article" date="2015" name="Front. Microbiol.">
        <title>Genome sequence of the plant growth promoting endophytic yeast Rhodotorula graminis WP1.</title>
        <authorList>
            <person name="Firrincieli A."/>
            <person name="Otillar R."/>
            <person name="Salamov A."/>
            <person name="Schmutz J."/>
            <person name="Khan Z."/>
            <person name="Redman R.S."/>
            <person name="Fleck N.D."/>
            <person name="Lindquist E."/>
            <person name="Grigoriev I.V."/>
            <person name="Doty S.L."/>
        </authorList>
    </citation>
    <scope>NUCLEOTIDE SEQUENCE [LARGE SCALE GENOMIC DNA]</scope>
    <source>
        <strain evidence="2 3">WP1</strain>
    </source>
</reference>
<dbReference type="Proteomes" id="UP000053890">
    <property type="component" value="Unassembled WGS sequence"/>
</dbReference>
<keyword evidence="3" id="KW-1185">Reference proteome</keyword>
<evidence type="ECO:0000313" key="3">
    <source>
        <dbReference type="Proteomes" id="UP000053890"/>
    </source>
</evidence>
<dbReference type="RefSeq" id="XP_018272183.1">
    <property type="nucleotide sequence ID" value="XM_018416680.1"/>
</dbReference>